<dbReference type="PANTHER" id="PTHR39192:SF1">
    <property type="entry name" value="IRON UPTAKE SYSTEM COMPONENT EFEO"/>
    <property type="match status" value="1"/>
</dbReference>
<dbReference type="InterPro" id="IPR050894">
    <property type="entry name" value="EfeM/EfeO_iron_uptake"/>
</dbReference>
<feature type="signal peptide" evidence="4">
    <location>
        <begin position="1"/>
        <end position="24"/>
    </location>
</feature>
<keyword evidence="8" id="KW-1185">Reference proteome</keyword>
<proteinExistence type="inferred from homology"/>
<dbReference type="Proteomes" id="UP000386847">
    <property type="component" value="Chromosome"/>
</dbReference>
<evidence type="ECO:0000256" key="3">
    <source>
        <dbReference type="ARBA" id="ARBA00022729"/>
    </source>
</evidence>
<sequence>MVLLGGTALAVALTAGCTRNVSTAAPATGTGAVAVTSTDDACRLATTSVPAGKVTFDVTNKGTKVTEFYLYAADGKRILGEAENIAPGLTRSLVVTAAEGSYLTACKPGMTGDGIRAAFTVTASHEAVAAPAGDQELAGQAKAAYATYIRAEADQLLEGTKEYAELYKAGKDDEAREEYAEARTHWERMEPVAESFGDLDPRMDAREADLEPGQEWTGWHAMEKDLWQPAGGGHTALTPAQRAKLADQLVTDTEELHRRTRDMAFTLDQIGNGAKSLLDEVATGKVTGEEETWSHTDLWDFQANIDGAKEAYETLHPLLQQRNPQLDQEIDERFDALQALLDTHRKGDGFVGYDTLSKDQVKRLSDAVNALSEPLSRMTGAVL</sequence>
<evidence type="ECO:0000259" key="5">
    <source>
        <dbReference type="Pfam" id="PF09375"/>
    </source>
</evidence>
<dbReference type="AlphaFoldDB" id="A0A5Q2FDS7"/>
<dbReference type="NCBIfam" id="NF041757">
    <property type="entry name" value="EfeO"/>
    <property type="match status" value="1"/>
</dbReference>
<feature type="domain" description="EfeO-type cupredoxin-like" evidence="6">
    <location>
        <begin position="19"/>
        <end position="117"/>
    </location>
</feature>
<dbReference type="Pfam" id="PF09375">
    <property type="entry name" value="Peptidase_M75"/>
    <property type="match status" value="1"/>
</dbReference>
<dbReference type="InterPro" id="IPR053377">
    <property type="entry name" value="Iron_uptake_EfeM/EfeO"/>
</dbReference>
<accession>A0A5Q2FDS7</accession>
<evidence type="ECO:0000313" key="7">
    <source>
        <dbReference type="EMBL" id="QGF25280.1"/>
    </source>
</evidence>
<dbReference type="CDD" id="cd14656">
    <property type="entry name" value="Imelysin-like_EfeO"/>
    <property type="match status" value="1"/>
</dbReference>
<comment type="subcellular location">
    <subcellularLocation>
        <location evidence="1">Periplasm</location>
    </subcellularLocation>
</comment>
<dbReference type="SMR" id="A0A5Q2FDS7"/>
<dbReference type="EMBL" id="CP045725">
    <property type="protein sequence ID" value="QGF25280.1"/>
    <property type="molecule type" value="Genomic_DNA"/>
</dbReference>
<feature type="chain" id="PRO_5024454186" evidence="4">
    <location>
        <begin position="25"/>
        <end position="383"/>
    </location>
</feature>
<dbReference type="InterPro" id="IPR028096">
    <property type="entry name" value="EfeO_Cupredoxin"/>
</dbReference>
<evidence type="ECO:0000256" key="4">
    <source>
        <dbReference type="SAM" id="SignalP"/>
    </source>
</evidence>
<dbReference type="InterPro" id="IPR034981">
    <property type="entry name" value="Imelysin-like_EfeO/Algp7"/>
</dbReference>
<dbReference type="InterPro" id="IPR038352">
    <property type="entry name" value="Imelysin_sf"/>
</dbReference>
<dbReference type="Gene3D" id="2.60.40.420">
    <property type="entry name" value="Cupredoxins - blue copper proteins"/>
    <property type="match status" value="1"/>
</dbReference>
<name>A0A5Q2FDS7_9ACTN</name>
<gene>
    <name evidence="7" type="ORF">Rai3103_15380</name>
</gene>
<protein>
    <submittedName>
        <fullName evidence="7">PbrT family lead (Pb2+) uptake porter</fullName>
    </submittedName>
</protein>
<evidence type="ECO:0000256" key="2">
    <source>
        <dbReference type="ARBA" id="ARBA00005989"/>
    </source>
</evidence>
<dbReference type="Gene3D" id="1.20.1420.20">
    <property type="entry name" value="M75 peptidase, HXXE motif"/>
    <property type="match status" value="1"/>
</dbReference>
<reference evidence="7 8" key="1">
    <citation type="submission" date="2019-10" db="EMBL/GenBank/DDBJ databases">
        <title>Genomic analysis of Raineyella sp. CBA3103.</title>
        <authorList>
            <person name="Roh S.W."/>
        </authorList>
    </citation>
    <scope>NUCLEOTIDE SEQUENCE [LARGE SCALE GENOMIC DNA]</scope>
    <source>
        <strain evidence="7 8">CBA3103</strain>
    </source>
</reference>
<keyword evidence="3 4" id="KW-0732">Signal</keyword>
<organism evidence="7 8">
    <name type="scientific">Raineyella fluvialis</name>
    <dbReference type="NCBI Taxonomy" id="2662261"/>
    <lineage>
        <taxon>Bacteria</taxon>
        <taxon>Bacillati</taxon>
        <taxon>Actinomycetota</taxon>
        <taxon>Actinomycetes</taxon>
        <taxon>Propionibacteriales</taxon>
        <taxon>Propionibacteriaceae</taxon>
        <taxon>Raineyella</taxon>
    </lineage>
</organism>
<dbReference type="InterPro" id="IPR018976">
    <property type="entry name" value="Imelysin-like"/>
</dbReference>
<evidence type="ECO:0000256" key="1">
    <source>
        <dbReference type="ARBA" id="ARBA00004418"/>
    </source>
</evidence>
<dbReference type="InterPro" id="IPR008972">
    <property type="entry name" value="Cupredoxin"/>
</dbReference>
<comment type="similarity">
    <text evidence="2">Belongs to the EfeM/EfeO family.</text>
</comment>
<evidence type="ECO:0000313" key="8">
    <source>
        <dbReference type="Proteomes" id="UP000386847"/>
    </source>
</evidence>
<dbReference type="GO" id="GO:0042597">
    <property type="term" value="C:periplasmic space"/>
    <property type="evidence" value="ECO:0007669"/>
    <property type="project" value="UniProtKB-SubCell"/>
</dbReference>
<dbReference type="PANTHER" id="PTHR39192">
    <property type="entry name" value="IRON UPTAKE SYSTEM COMPONENT EFEO"/>
    <property type="match status" value="1"/>
</dbReference>
<dbReference type="Pfam" id="PF13473">
    <property type="entry name" value="Cupredoxin_1"/>
    <property type="match status" value="1"/>
</dbReference>
<evidence type="ECO:0000259" key="6">
    <source>
        <dbReference type="Pfam" id="PF13473"/>
    </source>
</evidence>
<dbReference type="KEGG" id="rain:Rai3103_15380"/>
<feature type="domain" description="Imelysin-like" evidence="5">
    <location>
        <begin position="143"/>
        <end position="377"/>
    </location>
</feature>